<dbReference type="Gene3D" id="3.30.1360.120">
    <property type="entry name" value="Probable tRNA modification gtpase trme, domain 1"/>
    <property type="match status" value="1"/>
</dbReference>
<dbReference type="FunFam" id="4.10.1250.10:FF:000001">
    <property type="entry name" value="Aminomethyltransferase"/>
    <property type="match status" value="1"/>
</dbReference>
<dbReference type="SUPFAM" id="SSF101790">
    <property type="entry name" value="Aminomethyltransferase beta-barrel domain"/>
    <property type="match status" value="1"/>
</dbReference>
<dbReference type="PANTHER" id="PTHR43757:SF2">
    <property type="entry name" value="AMINOMETHYLTRANSFERASE, MITOCHONDRIAL"/>
    <property type="match status" value="1"/>
</dbReference>
<keyword evidence="11" id="KW-0489">Methyltransferase</keyword>
<feature type="domain" description="GCVT N-terminal" evidence="9">
    <location>
        <begin position="9"/>
        <end position="258"/>
    </location>
</feature>
<comment type="similarity">
    <text evidence="1 7">Belongs to the GcvT family.</text>
</comment>
<feature type="binding site" evidence="8">
    <location>
        <position position="196"/>
    </location>
    <ligand>
        <name>substrate</name>
    </ligand>
</feature>
<reference evidence="11 12" key="1">
    <citation type="submission" date="2019-03" db="EMBL/GenBank/DDBJ databases">
        <title>Genomic Encyclopedia of Type Strains, Phase IV (KMG-IV): sequencing the most valuable type-strain genomes for metagenomic binning, comparative biology and taxonomic classification.</title>
        <authorList>
            <person name="Goeker M."/>
        </authorList>
    </citation>
    <scope>NUCLEOTIDE SEQUENCE [LARGE SCALE GENOMIC DNA]</scope>
    <source>
        <strain evidence="11 12">DSM 21944</strain>
    </source>
</reference>
<comment type="function">
    <text evidence="7">The glycine cleavage system catalyzes the degradation of glycine.</text>
</comment>
<dbReference type="Pfam" id="PF01571">
    <property type="entry name" value="GCV_T"/>
    <property type="match status" value="1"/>
</dbReference>
<dbReference type="InterPro" id="IPR022903">
    <property type="entry name" value="GcvT_bac"/>
</dbReference>
<evidence type="ECO:0000256" key="6">
    <source>
        <dbReference type="ARBA" id="ARBA00047665"/>
    </source>
</evidence>
<dbReference type="GO" id="GO:0004047">
    <property type="term" value="F:aminomethyltransferase activity"/>
    <property type="evidence" value="ECO:0007669"/>
    <property type="project" value="UniProtKB-UniRule"/>
</dbReference>
<evidence type="ECO:0000256" key="5">
    <source>
        <dbReference type="ARBA" id="ARBA00031395"/>
    </source>
</evidence>
<keyword evidence="3 7" id="KW-0032">Aminotransferase</keyword>
<evidence type="ECO:0000256" key="8">
    <source>
        <dbReference type="PIRSR" id="PIRSR006487-1"/>
    </source>
</evidence>
<dbReference type="AlphaFoldDB" id="A0A4S3KXT0"/>
<evidence type="ECO:0000256" key="7">
    <source>
        <dbReference type="HAMAP-Rule" id="MF_00259"/>
    </source>
</evidence>
<dbReference type="InterPro" id="IPR027266">
    <property type="entry name" value="TrmE/GcvT-like"/>
</dbReference>
<dbReference type="FunFam" id="3.30.70.1400:FF:000001">
    <property type="entry name" value="Aminomethyltransferase"/>
    <property type="match status" value="1"/>
</dbReference>
<accession>A0A4S3KXT0</accession>
<name>A0A4S3KXT0_9GAMM</name>
<gene>
    <name evidence="7" type="primary">gcvT</name>
    <name evidence="11" type="ORF">EDC25_12914</name>
</gene>
<dbReference type="GO" id="GO:0019464">
    <property type="term" value="P:glycine decarboxylation via glycine cleavage system"/>
    <property type="evidence" value="ECO:0007669"/>
    <property type="project" value="UniProtKB-UniRule"/>
</dbReference>
<evidence type="ECO:0000256" key="1">
    <source>
        <dbReference type="ARBA" id="ARBA00008609"/>
    </source>
</evidence>
<dbReference type="PIRSF" id="PIRSF006487">
    <property type="entry name" value="GcvT"/>
    <property type="match status" value="1"/>
</dbReference>
<dbReference type="PANTHER" id="PTHR43757">
    <property type="entry name" value="AMINOMETHYLTRANSFERASE"/>
    <property type="match status" value="1"/>
</dbReference>
<dbReference type="InterPro" id="IPR006222">
    <property type="entry name" value="GCVT_N"/>
</dbReference>
<evidence type="ECO:0000313" key="11">
    <source>
        <dbReference type="EMBL" id="TCS93191.1"/>
    </source>
</evidence>
<evidence type="ECO:0000259" key="9">
    <source>
        <dbReference type="Pfam" id="PF01571"/>
    </source>
</evidence>
<dbReference type="EMBL" id="SMAF01000029">
    <property type="protein sequence ID" value="TCS93191.1"/>
    <property type="molecule type" value="Genomic_DNA"/>
</dbReference>
<dbReference type="NCBIfam" id="TIGR00528">
    <property type="entry name" value="gcvT"/>
    <property type="match status" value="1"/>
</dbReference>
<evidence type="ECO:0000256" key="3">
    <source>
        <dbReference type="ARBA" id="ARBA00022576"/>
    </source>
</evidence>
<sequence length="360" mass="39385">MSQQTPLNAVHRQLGARMVDFGGWDMPINYGSQIEEHHAVRRDAGMFDVSHMTVIDLDGDRSRDFLRHLFANDVARLKTPGKALYTCMLNETGGVIDDLIVYWLAGTRYRIVSNASTRDKDLAWIRRHAADYAVTVTERPEMAIIAVQGPTARERVHGLLSTATSQSATALARFAAIEGDGLFIARTGYTGEDGYEIVLPDSEVVAWWQKLVDAGVRPCGLGARDTLRLEAGMNLYGQDMDETTTPLESGLAWTLAMKDERAFLGRAALQAQLDAGVPQRLVGLVLEDKGVLRHDQRVITDAGDGVITSGTFSPTAGKSIALARVPRDATSFRVDIRGRELPARAVDIPFVRDGQARPGL</sequence>
<dbReference type="Gene3D" id="2.40.30.110">
    <property type="entry name" value="Aminomethyltransferase beta-barrel domains"/>
    <property type="match status" value="1"/>
</dbReference>
<dbReference type="OrthoDB" id="9774591at2"/>
<dbReference type="GO" id="GO:0005960">
    <property type="term" value="C:glycine cleavage complex"/>
    <property type="evidence" value="ECO:0007669"/>
    <property type="project" value="InterPro"/>
</dbReference>
<proteinExistence type="inferred from homology"/>
<comment type="catalytic activity">
    <reaction evidence="6 7">
        <text>N(6)-[(R)-S(8)-aminomethyldihydrolipoyl]-L-lysyl-[protein] + (6S)-5,6,7,8-tetrahydrofolate = N(6)-[(R)-dihydrolipoyl]-L-lysyl-[protein] + (6R)-5,10-methylene-5,6,7,8-tetrahydrofolate + NH4(+)</text>
        <dbReference type="Rhea" id="RHEA:16945"/>
        <dbReference type="Rhea" id="RHEA-COMP:10475"/>
        <dbReference type="Rhea" id="RHEA-COMP:10492"/>
        <dbReference type="ChEBI" id="CHEBI:15636"/>
        <dbReference type="ChEBI" id="CHEBI:28938"/>
        <dbReference type="ChEBI" id="CHEBI:57453"/>
        <dbReference type="ChEBI" id="CHEBI:83100"/>
        <dbReference type="ChEBI" id="CHEBI:83143"/>
        <dbReference type="EC" id="2.1.2.10"/>
    </reaction>
</comment>
<dbReference type="NCBIfam" id="NF001567">
    <property type="entry name" value="PRK00389.1"/>
    <property type="match status" value="1"/>
</dbReference>
<dbReference type="InterPro" id="IPR006223">
    <property type="entry name" value="GcvT"/>
</dbReference>
<dbReference type="Gene3D" id="3.30.70.1400">
    <property type="entry name" value="Aminomethyltransferase beta-barrel domains"/>
    <property type="match status" value="1"/>
</dbReference>
<comment type="caution">
    <text evidence="11">The sequence shown here is derived from an EMBL/GenBank/DDBJ whole genome shotgun (WGS) entry which is preliminary data.</text>
</comment>
<keyword evidence="4 7" id="KW-0808">Transferase</keyword>
<keyword evidence="12" id="KW-1185">Reference proteome</keyword>
<evidence type="ECO:0000256" key="4">
    <source>
        <dbReference type="ARBA" id="ARBA00022679"/>
    </source>
</evidence>
<dbReference type="RefSeq" id="WP_123522288.1">
    <property type="nucleotide sequence ID" value="NZ_JBHLWF010000078.1"/>
</dbReference>
<dbReference type="Proteomes" id="UP000294599">
    <property type="component" value="Unassembled WGS sequence"/>
</dbReference>
<dbReference type="SUPFAM" id="SSF103025">
    <property type="entry name" value="Folate-binding domain"/>
    <property type="match status" value="1"/>
</dbReference>
<evidence type="ECO:0000259" key="10">
    <source>
        <dbReference type="Pfam" id="PF08669"/>
    </source>
</evidence>
<dbReference type="Gene3D" id="4.10.1250.10">
    <property type="entry name" value="Aminomethyltransferase fragment"/>
    <property type="match status" value="1"/>
</dbReference>
<comment type="subunit">
    <text evidence="7">The glycine cleavage system is composed of four proteins: P, T, L and H.</text>
</comment>
<dbReference type="InterPro" id="IPR028896">
    <property type="entry name" value="GcvT/YgfZ/DmdA"/>
</dbReference>
<evidence type="ECO:0000313" key="12">
    <source>
        <dbReference type="Proteomes" id="UP000294599"/>
    </source>
</evidence>
<protein>
    <recommendedName>
        <fullName evidence="2 7">Aminomethyltransferase</fullName>
        <ecNumber evidence="2 7">2.1.2.10</ecNumber>
    </recommendedName>
    <alternativeName>
        <fullName evidence="5 7">Glycine cleavage system T protein</fullName>
    </alternativeName>
</protein>
<dbReference type="InterPro" id="IPR013977">
    <property type="entry name" value="GcvT_C"/>
</dbReference>
<dbReference type="GO" id="GO:0008483">
    <property type="term" value="F:transaminase activity"/>
    <property type="evidence" value="ECO:0007669"/>
    <property type="project" value="UniProtKB-KW"/>
</dbReference>
<dbReference type="HAMAP" id="MF_00259">
    <property type="entry name" value="GcvT"/>
    <property type="match status" value="1"/>
</dbReference>
<dbReference type="EC" id="2.1.2.10" evidence="2 7"/>
<organism evidence="11 12">
    <name type="scientific">Pseudofulvimonas gallinarii</name>
    <dbReference type="NCBI Taxonomy" id="634155"/>
    <lineage>
        <taxon>Bacteria</taxon>
        <taxon>Pseudomonadati</taxon>
        <taxon>Pseudomonadota</taxon>
        <taxon>Gammaproteobacteria</taxon>
        <taxon>Lysobacterales</taxon>
        <taxon>Rhodanobacteraceae</taxon>
        <taxon>Pseudofulvimonas</taxon>
    </lineage>
</organism>
<dbReference type="GO" id="GO:0032259">
    <property type="term" value="P:methylation"/>
    <property type="evidence" value="ECO:0007669"/>
    <property type="project" value="UniProtKB-KW"/>
</dbReference>
<dbReference type="InterPro" id="IPR029043">
    <property type="entry name" value="GcvT/YgfZ_C"/>
</dbReference>
<dbReference type="Pfam" id="PF08669">
    <property type="entry name" value="GCV_T_C"/>
    <property type="match status" value="1"/>
</dbReference>
<dbReference type="GO" id="GO:0008168">
    <property type="term" value="F:methyltransferase activity"/>
    <property type="evidence" value="ECO:0007669"/>
    <property type="project" value="UniProtKB-KW"/>
</dbReference>
<evidence type="ECO:0000256" key="2">
    <source>
        <dbReference type="ARBA" id="ARBA00012616"/>
    </source>
</evidence>
<feature type="domain" description="Aminomethyltransferase C-terminal" evidence="10">
    <location>
        <begin position="280"/>
        <end position="351"/>
    </location>
</feature>
<dbReference type="GO" id="GO:0005829">
    <property type="term" value="C:cytosol"/>
    <property type="evidence" value="ECO:0007669"/>
    <property type="project" value="TreeGrafter"/>
</dbReference>